<organism evidence="1 2">
    <name type="scientific">Burkholderia contaminans</name>
    <dbReference type="NCBI Taxonomy" id="488447"/>
    <lineage>
        <taxon>Bacteria</taxon>
        <taxon>Pseudomonadati</taxon>
        <taxon>Pseudomonadota</taxon>
        <taxon>Betaproteobacteria</taxon>
        <taxon>Burkholderiales</taxon>
        <taxon>Burkholderiaceae</taxon>
        <taxon>Burkholderia</taxon>
        <taxon>Burkholderia cepacia complex</taxon>
    </lineage>
</organism>
<reference evidence="1 2" key="1">
    <citation type="submission" date="2019-09" db="EMBL/GenBank/DDBJ databases">
        <authorList>
            <person name="Depoorter E."/>
        </authorList>
    </citation>
    <scope>NUCLEOTIDE SEQUENCE [LARGE SCALE GENOMIC DNA]</scope>
    <source>
        <strain evidence="1">R-71033</strain>
    </source>
</reference>
<evidence type="ECO:0000313" key="2">
    <source>
        <dbReference type="Proteomes" id="UP000494109"/>
    </source>
</evidence>
<dbReference type="Proteomes" id="UP000494109">
    <property type="component" value="Unassembled WGS sequence"/>
</dbReference>
<dbReference type="AlphaFoldDB" id="A0A6P3AJ53"/>
<protein>
    <submittedName>
        <fullName evidence="1">Uncharacterized protein</fullName>
    </submittedName>
</protein>
<sequence>MQMSWGLLGPESLMVERRTRTLNLGASVRAFNERAVPGLGGLWFAKQLFMATLGVRAAEQARASRLKVTNIEAGNAIEAIACWSGFRRNGHAQDARLRGFRKLNGQQNLTFARVRKPGFYVTQPMRMSTVQALPSLGLVETGASRFNAFRCTSTGAALIDAQASRYEPCYYSQGVLDYLVHWMSRGERLTDKDALADALSPLVPMASDALQLVAQQLRVGGGDTDAWQARRRAALAWVNTVREGGDEDRTLGWDRRPGAIDDAHWNDLRAGSRLFRARDEALAVLDALESAIAANGSRPCFVLGTPIPDAVAERLEMLALAAQAFLDEGHADIGANQFCRECIDPDHTKRLETLVMRDDRVLRLKHGQVVPGPAFRAGATAAAESAESDEAAPTVRAGIVWPAGISYRIQNLFLLNADLHGQLEHWLEPRTPEAGA</sequence>
<gene>
    <name evidence="1" type="ORF">BCO71033_05025</name>
</gene>
<name>A0A6P3AJ53_9BURK</name>
<accession>A0A6P3AJ53</accession>
<dbReference type="EMBL" id="CABVQS010000024">
    <property type="protein sequence ID" value="VWD46954.1"/>
    <property type="molecule type" value="Genomic_DNA"/>
</dbReference>
<proteinExistence type="predicted"/>
<dbReference type="RefSeq" id="WP_156814555.1">
    <property type="nucleotide sequence ID" value="NZ_CABVQS010000024.1"/>
</dbReference>
<evidence type="ECO:0000313" key="1">
    <source>
        <dbReference type="EMBL" id="VWD46954.1"/>
    </source>
</evidence>